<dbReference type="GO" id="GO:0019843">
    <property type="term" value="F:rRNA binding"/>
    <property type="evidence" value="ECO:0007669"/>
    <property type="project" value="UniProtKB-KW"/>
</dbReference>
<accession>A0A381XPM9</accession>
<evidence type="ECO:0000256" key="3">
    <source>
        <dbReference type="ARBA" id="ARBA00022884"/>
    </source>
</evidence>
<evidence type="ECO:0000313" key="7">
    <source>
        <dbReference type="EMBL" id="SVA66610.1"/>
    </source>
</evidence>
<keyword evidence="5" id="KW-0687">Ribonucleoprotein</keyword>
<dbReference type="PRINTS" id="PR00973">
    <property type="entry name" value="RIBOSOMALS17"/>
</dbReference>
<dbReference type="NCBIfam" id="NF004123">
    <property type="entry name" value="PRK05610.1"/>
    <property type="match status" value="1"/>
</dbReference>
<name>A0A381XPM9_9ZZZZ</name>
<dbReference type="GO" id="GO:0003735">
    <property type="term" value="F:structural constituent of ribosome"/>
    <property type="evidence" value="ECO:0007669"/>
    <property type="project" value="InterPro"/>
</dbReference>
<dbReference type="PANTHER" id="PTHR10744">
    <property type="entry name" value="40S RIBOSOMAL PROTEIN S11 FAMILY MEMBER"/>
    <property type="match status" value="1"/>
</dbReference>
<dbReference type="CDD" id="cd00364">
    <property type="entry name" value="Ribosomal_uS17"/>
    <property type="match status" value="1"/>
</dbReference>
<dbReference type="NCBIfam" id="TIGR03635">
    <property type="entry name" value="uS17_bact"/>
    <property type="match status" value="1"/>
</dbReference>
<dbReference type="InterPro" id="IPR000266">
    <property type="entry name" value="Ribosomal_uS17"/>
</dbReference>
<evidence type="ECO:0000256" key="6">
    <source>
        <dbReference type="SAM" id="MobiDB-lite"/>
    </source>
</evidence>
<protein>
    <recommendedName>
        <fullName evidence="8">30S ribosomal protein S17</fullName>
    </recommendedName>
</protein>
<reference evidence="7" key="1">
    <citation type="submission" date="2018-05" db="EMBL/GenBank/DDBJ databases">
        <authorList>
            <person name="Lanie J.A."/>
            <person name="Ng W.-L."/>
            <person name="Kazmierczak K.M."/>
            <person name="Andrzejewski T.M."/>
            <person name="Davidsen T.M."/>
            <person name="Wayne K.J."/>
            <person name="Tettelin H."/>
            <person name="Glass J.I."/>
            <person name="Rusch D."/>
            <person name="Podicherti R."/>
            <person name="Tsui H.-C.T."/>
            <person name="Winkler M.E."/>
        </authorList>
    </citation>
    <scope>NUCLEOTIDE SEQUENCE</scope>
</reference>
<dbReference type="InterPro" id="IPR019979">
    <property type="entry name" value="Ribosomal_uS17_CS"/>
</dbReference>
<evidence type="ECO:0000256" key="5">
    <source>
        <dbReference type="ARBA" id="ARBA00023274"/>
    </source>
</evidence>
<comment type="similarity">
    <text evidence="1">Belongs to the universal ribosomal protein uS17 family.</text>
</comment>
<dbReference type="PROSITE" id="PS00056">
    <property type="entry name" value="RIBOSOMAL_S17"/>
    <property type="match status" value="1"/>
</dbReference>
<evidence type="ECO:0000256" key="2">
    <source>
        <dbReference type="ARBA" id="ARBA00022730"/>
    </source>
</evidence>
<sequence length="89" mass="10423">MSESNAFRGNRKVRTGTVTSDKMDKSITVAVERTYRHPVYKKVVRRTKRVLAHDEGNQCQVGDVVRIIESKPLSRRKRWRLQRIVSKVE</sequence>
<dbReference type="Pfam" id="PF00366">
    <property type="entry name" value="Ribosomal_S17"/>
    <property type="match status" value="1"/>
</dbReference>
<keyword evidence="3" id="KW-0694">RNA-binding</keyword>
<proteinExistence type="inferred from homology"/>
<dbReference type="SUPFAM" id="SSF50249">
    <property type="entry name" value="Nucleic acid-binding proteins"/>
    <property type="match status" value="1"/>
</dbReference>
<dbReference type="EMBL" id="UINC01015899">
    <property type="protein sequence ID" value="SVA66610.1"/>
    <property type="molecule type" value="Genomic_DNA"/>
</dbReference>
<evidence type="ECO:0008006" key="8">
    <source>
        <dbReference type="Google" id="ProtNLM"/>
    </source>
</evidence>
<feature type="region of interest" description="Disordered" evidence="6">
    <location>
        <begin position="1"/>
        <end position="21"/>
    </location>
</feature>
<evidence type="ECO:0000256" key="1">
    <source>
        <dbReference type="ARBA" id="ARBA00010254"/>
    </source>
</evidence>
<keyword evidence="4" id="KW-0689">Ribosomal protein</keyword>
<gene>
    <name evidence="7" type="ORF">METZ01_LOCUS119464</name>
</gene>
<dbReference type="Gene3D" id="2.40.50.140">
    <property type="entry name" value="Nucleic acid-binding proteins"/>
    <property type="match status" value="1"/>
</dbReference>
<dbReference type="HAMAP" id="MF_01345_B">
    <property type="entry name" value="Ribosomal_uS17_B"/>
    <property type="match status" value="1"/>
</dbReference>
<dbReference type="InterPro" id="IPR012340">
    <property type="entry name" value="NA-bd_OB-fold"/>
</dbReference>
<dbReference type="PANTHER" id="PTHR10744:SF1">
    <property type="entry name" value="SMALL RIBOSOMAL SUBUNIT PROTEIN US17M"/>
    <property type="match status" value="1"/>
</dbReference>
<keyword evidence="2" id="KW-0699">rRNA-binding</keyword>
<dbReference type="GO" id="GO:0006412">
    <property type="term" value="P:translation"/>
    <property type="evidence" value="ECO:0007669"/>
    <property type="project" value="InterPro"/>
</dbReference>
<dbReference type="InterPro" id="IPR019984">
    <property type="entry name" value="Ribosomal_uS17_bact/chlr"/>
</dbReference>
<evidence type="ECO:0000256" key="4">
    <source>
        <dbReference type="ARBA" id="ARBA00022980"/>
    </source>
</evidence>
<organism evidence="7">
    <name type="scientific">marine metagenome</name>
    <dbReference type="NCBI Taxonomy" id="408172"/>
    <lineage>
        <taxon>unclassified sequences</taxon>
        <taxon>metagenomes</taxon>
        <taxon>ecological metagenomes</taxon>
    </lineage>
</organism>
<dbReference type="AlphaFoldDB" id="A0A381XPM9"/>
<dbReference type="GO" id="GO:0022627">
    <property type="term" value="C:cytosolic small ribosomal subunit"/>
    <property type="evidence" value="ECO:0007669"/>
    <property type="project" value="TreeGrafter"/>
</dbReference>